<sequence length="145" mass="16012">ANAGCGTLQRLLVKKEWADVFGEGLSRERFGTKLWKAFFARSPESRALFDRVQGGDITSTAFSAHSLRVLSGLDRCIALLDDESTLNADLAHLNLQHAERGIGADQFDIFEESLLDVLPDFAGVNFHDTRAWRSCFDVIKIGIVG</sequence>
<keyword evidence="7" id="KW-1015">Disulfide bond</keyword>
<evidence type="ECO:0000256" key="5">
    <source>
        <dbReference type="ARBA" id="ARBA00023004"/>
    </source>
</evidence>
<evidence type="ECO:0000256" key="7">
    <source>
        <dbReference type="PIRSR" id="PIRSR036517-2"/>
    </source>
</evidence>
<feature type="disulfide bond" evidence="7">
    <location>
        <begin position="5"/>
        <end position="135"/>
    </location>
</feature>
<evidence type="ECO:0000256" key="6">
    <source>
        <dbReference type="PIRSR" id="PIRSR036517-1"/>
    </source>
</evidence>
<dbReference type="GO" id="GO:0005506">
    <property type="term" value="F:iron ion binding"/>
    <property type="evidence" value="ECO:0007669"/>
    <property type="project" value="InterPro"/>
</dbReference>
<dbReference type="SUPFAM" id="SSF46458">
    <property type="entry name" value="Globin-like"/>
    <property type="match status" value="1"/>
</dbReference>
<dbReference type="InterPro" id="IPR002336">
    <property type="entry name" value="Erythrocruorin"/>
</dbReference>
<keyword evidence="5 6" id="KW-0408">Iron</keyword>
<evidence type="ECO:0000256" key="1">
    <source>
        <dbReference type="ARBA" id="ARBA00022448"/>
    </source>
</evidence>
<dbReference type="AlphaFoldDB" id="A0A0S2MLN6"/>
<protein>
    <submittedName>
        <fullName evidence="10">Hemoglobin subunit A2</fullName>
    </submittedName>
</protein>
<feature type="binding site" description="proximal binding residue" evidence="6">
    <location>
        <position position="97"/>
    </location>
    <ligand>
        <name>heme b</name>
        <dbReference type="ChEBI" id="CHEBI:60344"/>
    </ligand>
    <ligandPart>
        <name>Fe</name>
        <dbReference type="ChEBI" id="CHEBI:18248"/>
    </ligandPart>
</feature>
<keyword evidence="3 8" id="KW-0561">Oxygen transport</keyword>
<dbReference type="InterPro" id="IPR000971">
    <property type="entry name" value="Globin"/>
</dbReference>
<dbReference type="Pfam" id="PF00042">
    <property type="entry name" value="Globin"/>
    <property type="match status" value="1"/>
</dbReference>
<evidence type="ECO:0000259" key="9">
    <source>
        <dbReference type="PROSITE" id="PS01033"/>
    </source>
</evidence>
<evidence type="ECO:0000313" key="10">
    <source>
        <dbReference type="EMBL" id="ALO75584.1"/>
    </source>
</evidence>
<dbReference type="GO" id="GO:0019825">
    <property type="term" value="F:oxygen binding"/>
    <property type="evidence" value="ECO:0007669"/>
    <property type="project" value="InterPro"/>
</dbReference>
<keyword evidence="1 8" id="KW-0813">Transport</keyword>
<organism evidence="10">
    <name type="scientific">Siboglinum fiordicum</name>
    <dbReference type="NCBI Taxonomy" id="27908"/>
    <lineage>
        <taxon>Eukaryota</taxon>
        <taxon>Metazoa</taxon>
        <taxon>Spiralia</taxon>
        <taxon>Lophotrochozoa</taxon>
        <taxon>Annelida</taxon>
        <taxon>Polychaeta</taxon>
        <taxon>Sedentaria</taxon>
        <taxon>Canalipalpata</taxon>
        <taxon>Sabellida</taxon>
        <taxon>Siboglinidae</taxon>
        <taxon>Siboglinum</taxon>
    </lineage>
</organism>
<dbReference type="InterPro" id="IPR012292">
    <property type="entry name" value="Globin/Proto"/>
</dbReference>
<evidence type="ECO:0000256" key="2">
    <source>
        <dbReference type="ARBA" id="ARBA00022617"/>
    </source>
</evidence>
<dbReference type="PROSITE" id="PS01033">
    <property type="entry name" value="GLOBIN"/>
    <property type="match status" value="1"/>
</dbReference>
<feature type="non-terminal residue" evidence="10">
    <location>
        <position position="1"/>
    </location>
</feature>
<evidence type="ECO:0000256" key="8">
    <source>
        <dbReference type="RuleBase" id="RU000356"/>
    </source>
</evidence>
<dbReference type="PIRSF" id="PIRSF036517">
    <property type="entry name" value="Ext_hemo"/>
    <property type="match status" value="1"/>
</dbReference>
<accession>A0A0S2MLN6</accession>
<dbReference type="GO" id="GO:0005344">
    <property type="term" value="F:oxygen carrier activity"/>
    <property type="evidence" value="ECO:0007669"/>
    <property type="project" value="UniProtKB-KW"/>
</dbReference>
<dbReference type="EMBL" id="KT166973">
    <property type="protein sequence ID" value="ALO75584.1"/>
    <property type="molecule type" value="mRNA"/>
</dbReference>
<dbReference type="InterPro" id="IPR014610">
    <property type="entry name" value="Haemoglobin_extracell"/>
</dbReference>
<reference evidence="10" key="1">
    <citation type="submission" date="2015-06" db="EMBL/GenBank/DDBJ databases">
        <title>Evolution of Sulfur Binding in Hemoglobin in Siboglinidae (Annelida) with Special Reference to Bone Eating Worms, Osedax.</title>
        <authorList>
            <person name="Waits D.S."/>
            <person name="Santos S.R."/>
            <person name="Thornhill D.J."/>
            <person name="Li Y."/>
            <person name="Halanych K.M."/>
        </authorList>
    </citation>
    <scope>NUCLEOTIDE SEQUENCE</scope>
</reference>
<keyword evidence="4 6" id="KW-0479">Metal-binding</keyword>
<dbReference type="CDD" id="cd01040">
    <property type="entry name" value="Mb-like"/>
    <property type="match status" value="1"/>
</dbReference>
<evidence type="ECO:0000256" key="4">
    <source>
        <dbReference type="ARBA" id="ARBA00022723"/>
    </source>
</evidence>
<name>A0A0S2MLN6_9ANNE</name>
<dbReference type="GO" id="GO:0020037">
    <property type="term" value="F:heme binding"/>
    <property type="evidence" value="ECO:0007669"/>
    <property type="project" value="InterPro"/>
</dbReference>
<evidence type="ECO:0000256" key="3">
    <source>
        <dbReference type="ARBA" id="ARBA00022621"/>
    </source>
</evidence>
<keyword evidence="2 6" id="KW-0349">Heme</keyword>
<dbReference type="GO" id="GO:0005833">
    <property type="term" value="C:hemoglobin complex"/>
    <property type="evidence" value="ECO:0007669"/>
    <property type="project" value="InterPro"/>
</dbReference>
<dbReference type="InterPro" id="IPR044399">
    <property type="entry name" value="Mb-like_M"/>
</dbReference>
<proteinExistence type="evidence at transcript level"/>
<dbReference type="InterPro" id="IPR009050">
    <property type="entry name" value="Globin-like_sf"/>
</dbReference>
<feature type="domain" description="Globin" evidence="9">
    <location>
        <begin position="4"/>
        <end position="145"/>
    </location>
</feature>
<dbReference type="PRINTS" id="PR00611">
    <property type="entry name" value="ERYTHCRUORIN"/>
</dbReference>
<dbReference type="GO" id="GO:0005576">
    <property type="term" value="C:extracellular region"/>
    <property type="evidence" value="ECO:0007669"/>
    <property type="project" value="InterPro"/>
</dbReference>
<dbReference type="Gene3D" id="1.10.490.10">
    <property type="entry name" value="Globins"/>
    <property type="match status" value="1"/>
</dbReference>
<comment type="similarity">
    <text evidence="8">Belongs to the globin family.</text>
</comment>